<feature type="region of interest" description="Disordered" evidence="1">
    <location>
        <begin position="215"/>
        <end position="237"/>
    </location>
</feature>
<protein>
    <submittedName>
        <fullName evidence="2">Uncharacterized protein</fullName>
    </submittedName>
</protein>
<dbReference type="GeneID" id="28990803"/>
<accession>A0A167QVE1</accession>
<dbReference type="Proteomes" id="UP000077315">
    <property type="component" value="Unassembled WGS sequence"/>
</dbReference>
<dbReference type="AlphaFoldDB" id="A0A167QVE1"/>
<reference evidence="3" key="1">
    <citation type="submission" date="2015-06" db="EMBL/GenBank/DDBJ databases">
        <title>Expansion of signal transduction pathways in fungi by whole-genome duplication.</title>
        <authorList>
            <consortium name="DOE Joint Genome Institute"/>
            <person name="Corrochano L.M."/>
            <person name="Kuo A."/>
            <person name="Marcet-Houben M."/>
            <person name="Polaino S."/>
            <person name="Salamov A."/>
            <person name="Villalobos J.M."/>
            <person name="Alvarez M.I."/>
            <person name="Avalos J."/>
            <person name="Benito E.P."/>
            <person name="Benoit I."/>
            <person name="Burger G."/>
            <person name="Camino L.P."/>
            <person name="Canovas D."/>
            <person name="Cerda-Olmedo E."/>
            <person name="Cheng J.-F."/>
            <person name="Dominguez A."/>
            <person name="Elias M."/>
            <person name="Eslava A.P."/>
            <person name="Glaser F."/>
            <person name="Grimwood J."/>
            <person name="Gutierrez G."/>
            <person name="Heitman J."/>
            <person name="Henrissat B."/>
            <person name="Iturriaga E.A."/>
            <person name="Lang B.F."/>
            <person name="Lavin J.L."/>
            <person name="Lee S."/>
            <person name="Li W."/>
            <person name="Lindquist E."/>
            <person name="Lopez-Garcia S."/>
            <person name="Luque E.M."/>
            <person name="Marcos A.T."/>
            <person name="Martin J."/>
            <person name="McCluskey K."/>
            <person name="Medina H.R."/>
            <person name="Miralles-Duran A."/>
            <person name="Miyazaki A."/>
            <person name="Munoz-Torres E."/>
            <person name="Oguiza J.A."/>
            <person name="Ohm R."/>
            <person name="Olmedo M."/>
            <person name="Orejas M."/>
            <person name="Ortiz-Castellanos L."/>
            <person name="Pisabarro A.G."/>
            <person name="Rodriguez-Romero J."/>
            <person name="Ruiz-Herrera J."/>
            <person name="Ruiz-Vazquez R."/>
            <person name="Sanz C."/>
            <person name="Schackwitz W."/>
            <person name="Schmutz J."/>
            <person name="Shahriari M."/>
            <person name="Shelest E."/>
            <person name="Silva-Franco F."/>
            <person name="Soanes D."/>
            <person name="Syed K."/>
            <person name="Tagua V.G."/>
            <person name="Talbot N.J."/>
            <person name="Thon M."/>
            <person name="De vries R.P."/>
            <person name="Wiebenga A."/>
            <person name="Yadav J.S."/>
            <person name="Braun E.L."/>
            <person name="Baker S."/>
            <person name="Garre V."/>
            <person name="Horwitz B."/>
            <person name="Torres-Martinez S."/>
            <person name="Idnurm A."/>
            <person name="Herrera-Estrella A."/>
            <person name="Gabaldon T."/>
            <person name="Grigoriev I.V."/>
        </authorList>
    </citation>
    <scope>NUCLEOTIDE SEQUENCE [LARGE SCALE GENOMIC DNA]</scope>
    <source>
        <strain evidence="3">NRRL 1555(-)</strain>
    </source>
</reference>
<dbReference type="EMBL" id="KV440971">
    <property type="protein sequence ID" value="OAD80338.1"/>
    <property type="molecule type" value="Genomic_DNA"/>
</dbReference>
<evidence type="ECO:0000256" key="1">
    <source>
        <dbReference type="SAM" id="MobiDB-lite"/>
    </source>
</evidence>
<dbReference type="VEuPathDB" id="FungiDB:PHYBLDRAFT_137897"/>
<evidence type="ECO:0000313" key="2">
    <source>
        <dbReference type="EMBL" id="OAD80338.1"/>
    </source>
</evidence>
<name>A0A167QVE1_PHYB8</name>
<feature type="region of interest" description="Disordered" evidence="1">
    <location>
        <begin position="312"/>
        <end position="335"/>
    </location>
</feature>
<gene>
    <name evidence="2" type="ORF">PHYBLDRAFT_137897</name>
</gene>
<keyword evidence="3" id="KW-1185">Reference proteome</keyword>
<dbReference type="InParanoid" id="A0A167QVE1"/>
<dbReference type="RefSeq" id="XP_018298378.1">
    <property type="nucleotide sequence ID" value="XM_018429897.1"/>
</dbReference>
<proteinExistence type="predicted"/>
<organism evidence="2 3">
    <name type="scientific">Phycomyces blakesleeanus (strain ATCC 8743b / DSM 1359 / FGSC 10004 / NBRC 33097 / NRRL 1555)</name>
    <dbReference type="NCBI Taxonomy" id="763407"/>
    <lineage>
        <taxon>Eukaryota</taxon>
        <taxon>Fungi</taxon>
        <taxon>Fungi incertae sedis</taxon>
        <taxon>Mucoromycota</taxon>
        <taxon>Mucoromycotina</taxon>
        <taxon>Mucoromycetes</taxon>
        <taxon>Mucorales</taxon>
        <taxon>Phycomycetaceae</taxon>
        <taxon>Phycomyces</taxon>
    </lineage>
</organism>
<dbReference type="OrthoDB" id="2222370at2759"/>
<evidence type="ECO:0000313" key="3">
    <source>
        <dbReference type="Proteomes" id="UP000077315"/>
    </source>
</evidence>
<sequence length="347" mass="38719">MPAADISTEIKVQTIKLSHVSTPRCPTLFANLGGTNNSRIVVYVSFQRSFLLSFSLASQCCPASSFFSINSISMEPSLINQTRGESDLMEMDRTIFPSYMNTLGRPSKAGLLRRQSMFNYSDRFNDEVDSGFTISRPIAPPPSPQEPSMLDSLFGASLSAKLQAVSASNDGTVFHKDTPPVEHRAFESTEEHALTLDKLLRRTFTQQSRGVMKIKSKRPVSQSFASQHGKFIRRRRTRTRPSRIPLSATRIQQRSSIQNATNELADSISMVQITPEDEQLQWCHGVSSPSSWRADAIKQKLKGITEAAEKMDQLKRARGQSQNSTKHSDHKIGSVETIIQDLHEMGL</sequence>